<comment type="caution">
    <text evidence="1">The sequence shown here is derived from an EMBL/GenBank/DDBJ whole genome shotgun (WGS) entry which is preliminary data.</text>
</comment>
<dbReference type="EMBL" id="JBEDUW010000001">
    <property type="protein sequence ID" value="KAK9950288.1"/>
    <property type="molecule type" value="Genomic_DNA"/>
</dbReference>
<reference evidence="1 2" key="1">
    <citation type="journal article" date="2023" name="G3 (Bethesda)">
        <title>A chromosome-length genome assembly and annotation of blackberry (Rubus argutus, cv. 'Hillquist').</title>
        <authorList>
            <person name="Bruna T."/>
            <person name="Aryal R."/>
            <person name="Dudchenko O."/>
            <person name="Sargent D.J."/>
            <person name="Mead D."/>
            <person name="Buti M."/>
            <person name="Cavallini A."/>
            <person name="Hytonen T."/>
            <person name="Andres J."/>
            <person name="Pham M."/>
            <person name="Weisz D."/>
            <person name="Mascagni F."/>
            <person name="Usai G."/>
            <person name="Natali L."/>
            <person name="Bassil N."/>
            <person name="Fernandez G.E."/>
            <person name="Lomsadze A."/>
            <person name="Armour M."/>
            <person name="Olukolu B."/>
            <person name="Poorten T."/>
            <person name="Britton C."/>
            <person name="Davik J."/>
            <person name="Ashrafi H."/>
            <person name="Aiden E.L."/>
            <person name="Borodovsky M."/>
            <person name="Worthington M."/>
        </authorList>
    </citation>
    <scope>NUCLEOTIDE SEQUENCE [LARGE SCALE GENOMIC DNA]</scope>
    <source>
        <strain evidence="1">PI 553951</strain>
    </source>
</reference>
<name>A0AAW1YNR6_RUBAR</name>
<evidence type="ECO:0000313" key="1">
    <source>
        <dbReference type="EMBL" id="KAK9950288.1"/>
    </source>
</evidence>
<gene>
    <name evidence="1" type="ORF">M0R45_005786</name>
</gene>
<protein>
    <submittedName>
        <fullName evidence="1">Uncharacterized protein</fullName>
    </submittedName>
</protein>
<proteinExistence type="predicted"/>
<keyword evidence="2" id="KW-1185">Reference proteome</keyword>
<dbReference type="AlphaFoldDB" id="A0AAW1YNR6"/>
<dbReference type="Proteomes" id="UP001457282">
    <property type="component" value="Unassembled WGS sequence"/>
</dbReference>
<organism evidence="1 2">
    <name type="scientific">Rubus argutus</name>
    <name type="common">Southern blackberry</name>
    <dbReference type="NCBI Taxonomy" id="59490"/>
    <lineage>
        <taxon>Eukaryota</taxon>
        <taxon>Viridiplantae</taxon>
        <taxon>Streptophyta</taxon>
        <taxon>Embryophyta</taxon>
        <taxon>Tracheophyta</taxon>
        <taxon>Spermatophyta</taxon>
        <taxon>Magnoliopsida</taxon>
        <taxon>eudicotyledons</taxon>
        <taxon>Gunneridae</taxon>
        <taxon>Pentapetalae</taxon>
        <taxon>rosids</taxon>
        <taxon>fabids</taxon>
        <taxon>Rosales</taxon>
        <taxon>Rosaceae</taxon>
        <taxon>Rosoideae</taxon>
        <taxon>Rosoideae incertae sedis</taxon>
        <taxon>Rubus</taxon>
    </lineage>
</organism>
<sequence length="85" mass="9645">MSFTKSWLGSSRKGYVDEDELLTCRSYLTSFLCGVTTEYPLENLDIPGLAKMCPEPQKYILHFHARLSSVEKVKSQMGTTEMLCC</sequence>
<evidence type="ECO:0000313" key="2">
    <source>
        <dbReference type="Proteomes" id="UP001457282"/>
    </source>
</evidence>
<accession>A0AAW1YNR6</accession>